<dbReference type="InterPro" id="IPR000700">
    <property type="entry name" value="PAS-assoc_C"/>
</dbReference>
<dbReference type="InterPro" id="IPR036890">
    <property type="entry name" value="HATPase_C_sf"/>
</dbReference>
<comment type="caution">
    <text evidence="9">Lacks conserved residue(s) required for the propagation of feature annotation.</text>
</comment>
<dbReference type="PRINTS" id="PR00344">
    <property type="entry name" value="BCTRLSENSOR"/>
</dbReference>
<evidence type="ECO:0000256" key="8">
    <source>
        <dbReference type="ARBA" id="ARBA00023012"/>
    </source>
</evidence>
<keyword evidence="4" id="KW-0808">Transferase</keyword>
<proteinExistence type="predicted"/>
<gene>
    <name evidence="14" type="ORF">PPSIR1_03623</name>
</gene>
<dbReference type="Gene3D" id="1.10.287.130">
    <property type="match status" value="1"/>
</dbReference>
<dbReference type="SUPFAM" id="SSF47384">
    <property type="entry name" value="Homodimeric domain of signal transducing histidine kinase"/>
    <property type="match status" value="1"/>
</dbReference>
<protein>
    <recommendedName>
        <fullName evidence="2">histidine kinase</fullName>
        <ecNumber evidence="2">2.7.13.3</ecNumber>
    </recommendedName>
</protein>
<evidence type="ECO:0000256" key="4">
    <source>
        <dbReference type="ARBA" id="ARBA00022679"/>
    </source>
</evidence>
<dbReference type="CDD" id="cd00130">
    <property type="entry name" value="PAS"/>
    <property type="match status" value="2"/>
</dbReference>
<feature type="domain" description="PAS" evidence="12">
    <location>
        <begin position="253"/>
        <end position="323"/>
    </location>
</feature>
<dbReference type="PROSITE" id="PS50113">
    <property type="entry name" value="PAC"/>
    <property type="match status" value="1"/>
</dbReference>
<dbReference type="PANTHER" id="PTHR43065:SF50">
    <property type="entry name" value="HISTIDINE KINASE"/>
    <property type="match status" value="1"/>
</dbReference>
<dbReference type="CDD" id="cd00082">
    <property type="entry name" value="HisKA"/>
    <property type="match status" value="1"/>
</dbReference>
<dbReference type="SMART" id="SM00387">
    <property type="entry name" value="HATPase_c"/>
    <property type="match status" value="1"/>
</dbReference>
<dbReference type="PROSITE" id="PS50112">
    <property type="entry name" value="PAS"/>
    <property type="match status" value="1"/>
</dbReference>
<dbReference type="Pfam" id="PF00072">
    <property type="entry name" value="Response_reg"/>
    <property type="match status" value="1"/>
</dbReference>
<dbReference type="NCBIfam" id="TIGR00229">
    <property type="entry name" value="sensory_box"/>
    <property type="match status" value="2"/>
</dbReference>
<dbReference type="InterPro" id="IPR036097">
    <property type="entry name" value="HisK_dim/P_sf"/>
</dbReference>
<dbReference type="STRING" id="391625.PPSIR1_03623"/>
<dbReference type="GO" id="GO:0005524">
    <property type="term" value="F:ATP binding"/>
    <property type="evidence" value="ECO:0007669"/>
    <property type="project" value="UniProtKB-KW"/>
</dbReference>
<evidence type="ECO:0000259" key="13">
    <source>
        <dbReference type="PROSITE" id="PS50113"/>
    </source>
</evidence>
<evidence type="ECO:0000259" key="12">
    <source>
        <dbReference type="PROSITE" id="PS50112"/>
    </source>
</evidence>
<dbReference type="SUPFAM" id="SSF55785">
    <property type="entry name" value="PYP-like sensor domain (PAS domain)"/>
    <property type="match status" value="2"/>
</dbReference>
<dbReference type="EMBL" id="ABCS01000025">
    <property type="protein sequence ID" value="EDM78927.1"/>
    <property type="molecule type" value="Genomic_DNA"/>
</dbReference>
<keyword evidence="5" id="KW-0547">Nucleotide-binding</keyword>
<dbReference type="OrthoDB" id="5291281at2"/>
<comment type="catalytic activity">
    <reaction evidence="1">
        <text>ATP + protein L-histidine = ADP + protein N-phospho-L-histidine.</text>
        <dbReference type="EC" id="2.7.13.3"/>
    </reaction>
</comment>
<dbReference type="SMART" id="SM00388">
    <property type="entry name" value="HisKA"/>
    <property type="match status" value="1"/>
</dbReference>
<dbReference type="InterPro" id="IPR035965">
    <property type="entry name" value="PAS-like_dom_sf"/>
</dbReference>
<dbReference type="Gene3D" id="3.30.450.20">
    <property type="entry name" value="PAS domain"/>
    <property type="match status" value="2"/>
</dbReference>
<keyword evidence="8" id="KW-0902">Two-component regulatory system</keyword>
<dbReference type="PROSITE" id="PS50109">
    <property type="entry name" value="HIS_KIN"/>
    <property type="match status" value="1"/>
</dbReference>
<dbReference type="EC" id="2.7.13.3" evidence="2"/>
<feature type="domain" description="Response regulatory" evidence="11">
    <location>
        <begin position="643"/>
        <end position="756"/>
    </location>
</feature>
<dbReference type="PANTHER" id="PTHR43065">
    <property type="entry name" value="SENSOR HISTIDINE KINASE"/>
    <property type="match status" value="1"/>
</dbReference>
<evidence type="ECO:0000256" key="1">
    <source>
        <dbReference type="ARBA" id="ARBA00000085"/>
    </source>
</evidence>
<dbReference type="SUPFAM" id="SSF52172">
    <property type="entry name" value="CheY-like"/>
    <property type="match status" value="2"/>
</dbReference>
<evidence type="ECO:0000256" key="9">
    <source>
        <dbReference type="PROSITE-ProRule" id="PRU00169"/>
    </source>
</evidence>
<sequence length="771" mass="84499">MKVFIVDPDAVRRADCADALSRRGHEVVARGDLGLTEELPIASIVIVAGPHLVELCARYRRELRARWILGLGELSLAEEALAGGADDFLCVPMSPERLALRLTVAERSGAIAADVGGGSERADPLGSILPEISARQLRAIFDLVPLPALIAGRDGEIHQCNRELERMLRQRAGTVAGRRLAEVFDAREVAALTADIQTVSRVRERELSLRDRYGNDYRVAADVRWIPSGDGYIIGVFTDITERRLTEEALRQSEASLRSVFEASPDGIIVHSEGRYVYVNPAARAQLGIADSEALVGSSVYDRIHPSDVARARARVAKMFESGAPEPVQDIRFMRSDGEVFIGEVASIPATFMGVPAVISIIRDAGEQRQMQSQLYLADRLATVGTLAVGVAHEINNPLSWVIGNLGLLADELDEQVRMRDAPDHDPVAVAASRARIRELLSRTQEGTERVRRIARDLGRFARPDSGDGQRVDVHALLDSTIEIADLQVRHRARLLKHYQAVTPVLGSEARLGQVFLNLLVNAAQAIAPGTPRNNRVDVYTRNLDDGRVEVEITDTGCGIPPDKLERIFDPFFTTKPVGEGTGIGLAITHEIITAHGGELVVESQVDVGTRFFVRLPGAEIVDDDVPRRVIREPSGVVLRSARVLVVDDEPMIREMVSEALARHEVATVGTATEALQRIVSEDWDIILCDVILPELTGAELWERVHAQRPEACRRIVFMTGGDFPTQLLGRGLSDAHKLDKPFSIKTLRSLVERFVEDGPPPLDELARASS</sequence>
<dbReference type="InterPro" id="IPR005467">
    <property type="entry name" value="His_kinase_dom"/>
</dbReference>
<name>A6G5I4_9BACT</name>
<dbReference type="InterPro" id="IPR001789">
    <property type="entry name" value="Sig_transdc_resp-reg_receiver"/>
</dbReference>
<dbReference type="InterPro" id="IPR003594">
    <property type="entry name" value="HATPase_dom"/>
</dbReference>
<dbReference type="InterPro" id="IPR013767">
    <property type="entry name" value="PAS_fold"/>
</dbReference>
<keyword evidence="6 14" id="KW-0418">Kinase</keyword>
<dbReference type="Pfam" id="PF02518">
    <property type="entry name" value="HATPase_c"/>
    <property type="match status" value="1"/>
</dbReference>
<evidence type="ECO:0000259" key="11">
    <source>
        <dbReference type="PROSITE" id="PS50110"/>
    </source>
</evidence>
<feature type="modified residue" description="4-aspartylphosphate" evidence="9">
    <location>
        <position position="690"/>
    </location>
</feature>
<dbReference type="RefSeq" id="WP_006971983.1">
    <property type="nucleotide sequence ID" value="NZ_ABCS01000025.1"/>
</dbReference>
<evidence type="ECO:0000256" key="2">
    <source>
        <dbReference type="ARBA" id="ARBA00012438"/>
    </source>
</evidence>
<dbReference type="InterPro" id="IPR003661">
    <property type="entry name" value="HisK_dim/P_dom"/>
</dbReference>
<evidence type="ECO:0000256" key="7">
    <source>
        <dbReference type="ARBA" id="ARBA00022840"/>
    </source>
</evidence>
<dbReference type="SMART" id="SM00448">
    <property type="entry name" value="REC"/>
    <property type="match status" value="2"/>
</dbReference>
<evidence type="ECO:0000256" key="6">
    <source>
        <dbReference type="ARBA" id="ARBA00022777"/>
    </source>
</evidence>
<dbReference type="GO" id="GO:0000155">
    <property type="term" value="F:phosphorelay sensor kinase activity"/>
    <property type="evidence" value="ECO:0007669"/>
    <property type="project" value="InterPro"/>
</dbReference>
<dbReference type="SUPFAM" id="SSF55874">
    <property type="entry name" value="ATPase domain of HSP90 chaperone/DNA topoisomerase II/histidine kinase"/>
    <property type="match status" value="1"/>
</dbReference>
<keyword evidence="15" id="KW-1185">Reference proteome</keyword>
<feature type="domain" description="Histidine kinase" evidence="10">
    <location>
        <begin position="390"/>
        <end position="620"/>
    </location>
</feature>
<dbReference type="InterPro" id="IPR011006">
    <property type="entry name" value="CheY-like_superfamily"/>
</dbReference>
<dbReference type="InterPro" id="IPR000014">
    <property type="entry name" value="PAS"/>
</dbReference>
<dbReference type="AlphaFoldDB" id="A6G5I4"/>
<reference evidence="14 15" key="1">
    <citation type="submission" date="2007-06" db="EMBL/GenBank/DDBJ databases">
        <authorList>
            <person name="Shimkets L."/>
            <person name="Ferriera S."/>
            <person name="Johnson J."/>
            <person name="Kravitz S."/>
            <person name="Beeson K."/>
            <person name="Sutton G."/>
            <person name="Rogers Y.-H."/>
            <person name="Friedman R."/>
            <person name="Frazier M."/>
            <person name="Venter J.C."/>
        </authorList>
    </citation>
    <scope>NUCLEOTIDE SEQUENCE [LARGE SCALE GENOMIC DNA]</scope>
    <source>
        <strain evidence="14 15">SIR-1</strain>
    </source>
</reference>
<dbReference type="SMART" id="SM00091">
    <property type="entry name" value="PAS"/>
    <property type="match status" value="2"/>
</dbReference>
<dbReference type="PROSITE" id="PS50110">
    <property type="entry name" value="RESPONSE_REGULATORY"/>
    <property type="match status" value="2"/>
</dbReference>
<evidence type="ECO:0000256" key="3">
    <source>
        <dbReference type="ARBA" id="ARBA00022553"/>
    </source>
</evidence>
<dbReference type="Proteomes" id="UP000005801">
    <property type="component" value="Unassembled WGS sequence"/>
</dbReference>
<feature type="domain" description="PAC" evidence="13">
    <location>
        <begin position="203"/>
        <end position="252"/>
    </location>
</feature>
<dbReference type="eggNOG" id="COG4191">
    <property type="taxonomic scope" value="Bacteria"/>
</dbReference>
<keyword evidence="3 9" id="KW-0597">Phosphoprotein</keyword>
<evidence type="ECO:0000313" key="14">
    <source>
        <dbReference type="EMBL" id="EDM78927.1"/>
    </source>
</evidence>
<dbReference type="GO" id="GO:0006355">
    <property type="term" value="P:regulation of DNA-templated transcription"/>
    <property type="evidence" value="ECO:0007669"/>
    <property type="project" value="InterPro"/>
</dbReference>
<evidence type="ECO:0000256" key="5">
    <source>
        <dbReference type="ARBA" id="ARBA00022741"/>
    </source>
</evidence>
<organism evidence="14 15">
    <name type="scientific">Plesiocystis pacifica SIR-1</name>
    <dbReference type="NCBI Taxonomy" id="391625"/>
    <lineage>
        <taxon>Bacteria</taxon>
        <taxon>Pseudomonadati</taxon>
        <taxon>Myxococcota</taxon>
        <taxon>Polyangia</taxon>
        <taxon>Nannocystales</taxon>
        <taxon>Nannocystaceae</taxon>
        <taxon>Plesiocystis</taxon>
    </lineage>
</organism>
<feature type="domain" description="Response regulatory" evidence="11">
    <location>
        <begin position="2"/>
        <end position="106"/>
    </location>
</feature>
<accession>A6G5I4</accession>
<dbReference type="Pfam" id="PF00989">
    <property type="entry name" value="PAS"/>
    <property type="match status" value="1"/>
</dbReference>
<dbReference type="InterPro" id="IPR004358">
    <property type="entry name" value="Sig_transdc_His_kin-like_C"/>
</dbReference>
<dbReference type="Gene3D" id="3.40.50.2300">
    <property type="match status" value="1"/>
</dbReference>
<comment type="caution">
    <text evidence="14">The sequence shown here is derived from an EMBL/GenBank/DDBJ whole genome shotgun (WGS) entry which is preliminary data.</text>
</comment>
<dbReference type="Pfam" id="PF13426">
    <property type="entry name" value="PAS_9"/>
    <property type="match status" value="1"/>
</dbReference>
<dbReference type="Gene3D" id="3.30.565.10">
    <property type="entry name" value="Histidine kinase-like ATPase, C-terminal domain"/>
    <property type="match status" value="1"/>
</dbReference>
<evidence type="ECO:0000313" key="15">
    <source>
        <dbReference type="Proteomes" id="UP000005801"/>
    </source>
</evidence>
<dbReference type="CDD" id="cd00156">
    <property type="entry name" value="REC"/>
    <property type="match status" value="1"/>
</dbReference>
<evidence type="ECO:0000259" key="10">
    <source>
        <dbReference type="PROSITE" id="PS50109"/>
    </source>
</evidence>
<keyword evidence="7" id="KW-0067">ATP-binding</keyword>